<gene>
    <name evidence="2" type="ORF">SNOG_09511</name>
</gene>
<name>Q0UFF3_PHANO</name>
<sequence length="51" mass="5336">MSHLVGREYAFAILLSILPGAFCHVTGKCRSSCEGACLPAAVIADDPLHGH</sequence>
<organism evidence="2 3">
    <name type="scientific">Phaeosphaeria nodorum (strain SN15 / ATCC MYA-4574 / FGSC 10173)</name>
    <name type="common">Glume blotch fungus</name>
    <name type="synonym">Parastagonospora nodorum</name>
    <dbReference type="NCBI Taxonomy" id="321614"/>
    <lineage>
        <taxon>Eukaryota</taxon>
        <taxon>Fungi</taxon>
        <taxon>Dikarya</taxon>
        <taxon>Ascomycota</taxon>
        <taxon>Pezizomycotina</taxon>
        <taxon>Dothideomycetes</taxon>
        <taxon>Pleosporomycetidae</taxon>
        <taxon>Pleosporales</taxon>
        <taxon>Pleosporineae</taxon>
        <taxon>Phaeosphaeriaceae</taxon>
        <taxon>Parastagonospora</taxon>
    </lineage>
</organism>
<dbReference type="Proteomes" id="UP000001055">
    <property type="component" value="Unassembled WGS sequence"/>
</dbReference>
<reference evidence="3" key="1">
    <citation type="journal article" date="2007" name="Plant Cell">
        <title>Dothideomycete-plant interactions illuminated by genome sequencing and EST analysis of the wheat pathogen Stagonospora nodorum.</title>
        <authorList>
            <person name="Hane J.K."/>
            <person name="Lowe R.G."/>
            <person name="Solomon P.S."/>
            <person name="Tan K.C."/>
            <person name="Schoch C.L."/>
            <person name="Spatafora J.W."/>
            <person name="Crous P.W."/>
            <person name="Kodira C."/>
            <person name="Birren B.W."/>
            <person name="Galagan J.E."/>
            <person name="Torriani S.F."/>
            <person name="McDonald B.A."/>
            <person name="Oliver R.P."/>
        </authorList>
    </citation>
    <scope>NUCLEOTIDE SEQUENCE [LARGE SCALE GENOMIC DNA]</scope>
    <source>
        <strain evidence="3">SN15 / ATCC MYA-4574 / FGSC 10173</strain>
    </source>
</reference>
<dbReference type="InParanoid" id="Q0UFF3"/>
<dbReference type="GeneID" id="5976706"/>
<dbReference type="KEGG" id="pno:SNOG_09511"/>
<dbReference type="EMBL" id="CH445339">
    <property type="protein sequence ID" value="EAT82776.1"/>
    <property type="molecule type" value="Genomic_DNA"/>
</dbReference>
<feature type="signal peptide" evidence="1">
    <location>
        <begin position="1"/>
        <end position="23"/>
    </location>
</feature>
<dbReference type="AlphaFoldDB" id="Q0UFF3"/>
<feature type="chain" id="PRO_5004177940" evidence="1">
    <location>
        <begin position="24"/>
        <end position="51"/>
    </location>
</feature>
<evidence type="ECO:0000313" key="2">
    <source>
        <dbReference type="EMBL" id="EAT82776.1"/>
    </source>
</evidence>
<proteinExistence type="predicted"/>
<accession>Q0UFF3</accession>
<evidence type="ECO:0000313" key="3">
    <source>
        <dbReference type="Proteomes" id="UP000001055"/>
    </source>
</evidence>
<protein>
    <submittedName>
        <fullName evidence="2">Uncharacterized protein</fullName>
    </submittedName>
</protein>
<keyword evidence="1" id="KW-0732">Signal</keyword>
<dbReference type="RefSeq" id="XP_001799801.1">
    <property type="nucleotide sequence ID" value="XM_001799749.1"/>
</dbReference>
<evidence type="ECO:0000256" key="1">
    <source>
        <dbReference type="SAM" id="SignalP"/>
    </source>
</evidence>